<evidence type="ECO:0000313" key="2">
    <source>
        <dbReference type="Proteomes" id="UP001499884"/>
    </source>
</evidence>
<reference evidence="2" key="1">
    <citation type="journal article" date="2019" name="Int. J. Syst. Evol. Microbiol.">
        <title>The Global Catalogue of Microorganisms (GCM) 10K type strain sequencing project: providing services to taxonomists for standard genome sequencing and annotation.</title>
        <authorList>
            <consortium name="The Broad Institute Genomics Platform"/>
            <consortium name="The Broad Institute Genome Sequencing Center for Infectious Disease"/>
            <person name="Wu L."/>
            <person name="Ma J."/>
        </authorList>
    </citation>
    <scope>NUCLEOTIDE SEQUENCE [LARGE SCALE GENOMIC DNA]</scope>
    <source>
        <strain evidence="2">JCM 30846</strain>
    </source>
</reference>
<sequence length="128" mass="13769">MVLAAELREAPVEGDAMTATADCRDFEDGPYPGPDGRCGASFLACLGCTNARIHPGHHARLAHLHHALARLRSAMNPALWQADWGDAHARLEHLSRRLGPAAWTKALSEVTDDERDLIDDLLTGGLAA</sequence>
<comment type="caution">
    <text evidence="1">The sequence shown here is derived from an EMBL/GenBank/DDBJ whole genome shotgun (WGS) entry which is preliminary data.</text>
</comment>
<dbReference type="Proteomes" id="UP001499884">
    <property type="component" value="Unassembled WGS sequence"/>
</dbReference>
<protein>
    <submittedName>
        <fullName evidence="1">Uncharacterized protein</fullName>
    </submittedName>
</protein>
<dbReference type="EMBL" id="BAABEP010000035">
    <property type="protein sequence ID" value="GAA3742744.1"/>
    <property type="molecule type" value="Genomic_DNA"/>
</dbReference>
<name>A0ABP7FRV3_9ACTN</name>
<proteinExistence type="predicted"/>
<dbReference type="RefSeq" id="WP_345650307.1">
    <property type="nucleotide sequence ID" value="NZ_BAABEP010000035.1"/>
</dbReference>
<evidence type="ECO:0000313" key="1">
    <source>
        <dbReference type="EMBL" id="GAA3742744.1"/>
    </source>
</evidence>
<accession>A0ABP7FRV3</accession>
<keyword evidence="2" id="KW-1185">Reference proteome</keyword>
<gene>
    <name evidence="1" type="ORF">GCM10023082_44500</name>
</gene>
<organism evidence="1 2">
    <name type="scientific">Streptomyces tremellae</name>
    <dbReference type="NCBI Taxonomy" id="1124239"/>
    <lineage>
        <taxon>Bacteria</taxon>
        <taxon>Bacillati</taxon>
        <taxon>Actinomycetota</taxon>
        <taxon>Actinomycetes</taxon>
        <taxon>Kitasatosporales</taxon>
        <taxon>Streptomycetaceae</taxon>
        <taxon>Streptomyces</taxon>
    </lineage>
</organism>